<comment type="similarity">
    <text evidence="1">Belongs to the peptidase M24 family.</text>
</comment>
<proteinExistence type="inferred from homology"/>
<dbReference type="SUPFAM" id="SSF46785">
    <property type="entry name" value="Winged helix' DNA-binding domain"/>
    <property type="match status" value="1"/>
</dbReference>
<feature type="compositionally biased region" description="Polar residues" evidence="2">
    <location>
        <begin position="1"/>
        <end position="10"/>
    </location>
</feature>
<organism evidence="4 5">
    <name type="scientific">Trypanosoma brucei equiperdum</name>
    <dbReference type="NCBI Taxonomy" id="630700"/>
    <lineage>
        <taxon>Eukaryota</taxon>
        <taxon>Discoba</taxon>
        <taxon>Euglenozoa</taxon>
        <taxon>Kinetoplastea</taxon>
        <taxon>Metakinetoplastina</taxon>
        <taxon>Trypanosomatida</taxon>
        <taxon>Trypanosomatidae</taxon>
        <taxon>Trypanosoma</taxon>
    </lineage>
</organism>
<evidence type="ECO:0000259" key="3">
    <source>
        <dbReference type="Pfam" id="PF00557"/>
    </source>
</evidence>
<accession>A0A3L6L1I8</accession>
<feature type="compositionally biased region" description="Low complexity" evidence="2">
    <location>
        <begin position="247"/>
        <end position="259"/>
    </location>
</feature>
<dbReference type="Gene3D" id="1.10.10.10">
    <property type="entry name" value="Winged helix-like DNA-binding domain superfamily/Winged helix DNA-binding domain"/>
    <property type="match status" value="1"/>
</dbReference>
<feature type="domain" description="Peptidase M24" evidence="3">
    <location>
        <begin position="118"/>
        <end position="305"/>
    </location>
</feature>
<dbReference type="InterPro" id="IPR036390">
    <property type="entry name" value="WH_DNA-bd_sf"/>
</dbReference>
<sequence length="539" mass="59169">MGRGYSNSRSRSLRPTLRMKRNRSMSLQQKLHSVKSSSVTPVENKKPRPQTPVPRDNKDTQAEKRVTSTERKVSKSRTRSASTIRQRLVEMEKELVNHIEPDEAAAETIVKPDVMTKYKSGGRAVDEVIGLVIAACVPGTNTKQLCDLGDEELLQRVLGMFKKKDADGNRIIRGLSYPTNISVNHVLCNHAPLEESKATTLRGGDVVKIHMGCHIDGYPVSAARTIIVPFDVSSEGNTSDAGATNDGSSSRANSKSGSRPITQGVSNAIEAARVALHGVIHLLQPGNLNADITDFIHRVGNHYGVQALEGVLSNRTKRWVPDGMDCIITRRVVAEAPQQDVADCTIGANQVWTVDVAFTDHNSYKVRPSEDEETVIFRRTEVDLQTDFRVQSVQATLKEMTEKHQCFPFSLKHVENPLKARMAVAVLRKQGVIDPLPVMRVKGDRYITARFSATVAVSAKRATVLCGLPPLEPLAVPEEVMSATIPDDVALVLAEPLEFTQSEQPVRKKVRLEKGSKTTVGDANAPVEKRSGNEEDEGE</sequence>
<dbReference type="PANTHER" id="PTHR10804">
    <property type="entry name" value="PROTEASE FAMILY M24 METHIONYL AMINOPEPTIDASE, AMINOPEPTIDASE P"/>
    <property type="match status" value="1"/>
</dbReference>
<gene>
    <name evidence="4" type="ORF">DPX39_110049600</name>
</gene>
<evidence type="ECO:0000313" key="5">
    <source>
        <dbReference type="Proteomes" id="UP000266743"/>
    </source>
</evidence>
<dbReference type="AlphaFoldDB" id="A0A3L6L1I8"/>
<dbReference type="Gene3D" id="3.90.230.10">
    <property type="entry name" value="Creatinase/methionine aminopeptidase superfamily"/>
    <property type="match status" value="1"/>
</dbReference>
<dbReference type="EMBL" id="QSBY01000011">
    <property type="protein sequence ID" value="RHW68380.1"/>
    <property type="molecule type" value="Genomic_DNA"/>
</dbReference>
<dbReference type="InterPro" id="IPR036388">
    <property type="entry name" value="WH-like_DNA-bd_sf"/>
</dbReference>
<comment type="caution">
    <text evidence="4">The sequence shown here is derived from an EMBL/GenBank/DDBJ whole genome shotgun (WGS) entry which is preliminary data.</text>
</comment>
<dbReference type="InterPro" id="IPR000994">
    <property type="entry name" value="Pept_M24"/>
</dbReference>
<feature type="compositionally biased region" description="Polar residues" evidence="2">
    <location>
        <begin position="24"/>
        <end position="41"/>
    </location>
</feature>
<dbReference type="CDD" id="cd01089">
    <property type="entry name" value="PA2G4-like"/>
    <property type="match status" value="1"/>
</dbReference>
<dbReference type="Pfam" id="PF00557">
    <property type="entry name" value="Peptidase_M24"/>
    <property type="match status" value="1"/>
</dbReference>
<dbReference type="InterPro" id="IPR036005">
    <property type="entry name" value="Creatinase/aminopeptidase-like"/>
</dbReference>
<feature type="compositionally biased region" description="Basic and acidic residues" evidence="2">
    <location>
        <begin position="55"/>
        <end position="73"/>
    </location>
</feature>
<feature type="region of interest" description="Disordered" evidence="2">
    <location>
        <begin position="235"/>
        <end position="261"/>
    </location>
</feature>
<name>A0A3L6L1I8_9TRYP</name>
<dbReference type="InterPro" id="IPR047113">
    <property type="entry name" value="PA2G4/ARX1"/>
</dbReference>
<evidence type="ECO:0000256" key="1">
    <source>
        <dbReference type="ARBA" id="ARBA00007319"/>
    </source>
</evidence>
<dbReference type="PANTHER" id="PTHR10804:SF11">
    <property type="entry name" value="PROLIFERATION-ASSOCIATED PROTEIN 2G4"/>
    <property type="match status" value="1"/>
</dbReference>
<reference evidence="4 5" key="1">
    <citation type="submission" date="2018-09" db="EMBL/GenBank/DDBJ databases">
        <title>whole genome sequence of T. equiperdum IVM-t1 strain.</title>
        <authorList>
            <person name="Suganuma K."/>
        </authorList>
    </citation>
    <scope>NUCLEOTIDE SEQUENCE [LARGE SCALE GENOMIC DNA]</scope>
    <source>
        <strain evidence="4 5">IVM-t1</strain>
    </source>
</reference>
<feature type="compositionally biased region" description="Polar residues" evidence="2">
    <location>
        <begin position="235"/>
        <end position="246"/>
    </location>
</feature>
<feature type="region of interest" description="Disordered" evidence="2">
    <location>
        <begin position="1"/>
        <end position="84"/>
    </location>
</feature>
<protein>
    <submittedName>
        <fullName evidence="4">Metallopeptidase family M24</fullName>
    </submittedName>
</protein>
<feature type="region of interest" description="Disordered" evidence="2">
    <location>
        <begin position="508"/>
        <end position="539"/>
    </location>
</feature>
<dbReference type="Proteomes" id="UP000266743">
    <property type="component" value="Chromosome 11"/>
</dbReference>
<evidence type="ECO:0000313" key="4">
    <source>
        <dbReference type="EMBL" id="RHW68380.1"/>
    </source>
</evidence>
<evidence type="ECO:0000256" key="2">
    <source>
        <dbReference type="SAM" id="MobiDB-lite"/>
    </source>
</evidence>
<dbReference type="SUPFAM" id="SSF55920">
    <property type="entry name" value="Creatinase/aminopeptidase"/>
    <property type="match status" value="1"/>
</dbReference>